<keyword evidence="9" id="KW-1185">Reference proteome</keyword>
<dbReference type="InterPro" id="IPR002559">
    <property type="entry name" value="Transposase_11"/>
</dbReference>
<evidence type="ECO:0000259" key="7">
    <source>
        <dbReference type="Pfam" id="PF05598"/>
    </source>
</evidence>
<evidence type="ECO:0000256" key="5">
    <source>
        <dbReference type="ARBA" id="ARBA00023172"/>
    </source>
</evidence>
<dbReference type="RefSeq" id="WP_129213686.1">
    <property type="nucleotide sequence ID" value="NZ_REGR01000015.1"/>
</dbReference>
<keyword evidence="5" id="KW-0233">DNA recombination</keyword>
<comment type="similarity">
    <text evidence="2">Belongs to the transposase 11 family.</text>
</comment>
<comment type="caution">
    <text evidence="8">The sequence shown here is derived from an EMBL/GenBank/DDBJ whole genome shotgun (WGS) entry which is preliminary data.</text>
</comment>
<evidence type="ECO:0000256" key="1">
    <source>
        <dbReference type="ARBA" id="ARBA00003544"/>
    </source>
</evidence>
<dbReference type="Pfam" id="PF01609">
    <property type="entry name" value="DDE_Tnp_1"/>
    <property type="match status" value="1"/>
</dbReference>
<reference evidence="8 9" key="1">
    <citation type="submission" date="2018-10" db="EMBL/GenBank/DDBJ databases">
        <title>Draft genome of Fastidiocella sp. strain 375T, a bacterium isolated from a karstic cave dripping water.</title>
        <authorList>
            <person name="Coelho C."/>
            <person name="Verissimo A."/>
            <person name="Tiago I."/>
        </authorList>
    </citation>
    <scope>NUCLEOTIDE SEQUENCE [LARGE SCALE GENOMIC DNA]</scope>
    <source>
        <strain evidence="8 9">CAVE-375</strain>
    </source>
</reference>
<evidence type="ECO:0000256" key="3">
    <source>
        <dbReference type="ARBA" id="ARBA00022578"/>
    </source>
</evidence>
<gene>
    <name evidence="8" type="ORF">EBB06_13530</name>
</gene>
<proteinExistence type="inferred from homology"/>
<organism evidence="8 9">
    <name type="scientific">Crenobacter cavernae</name>
    <dbReference type="NCBI Taxonomy" id="2290923"/>
    <lineage>
        <taxon>Bacteria</taxon>
        <taxon>Pseudomonadati</taxon>
        <taxon>Pseudomonadota</taxon>
        <taxon>Betaproteobacteria</taxon>
        <taxon>Neisseriales</taxon>
        <taxon>Neisseriaceae</taxon>
        <taxon>Crenobacter</taxon>
    </lineage>
</organism>
<dbReference type="Pfam" id="PF05598">
    <property type="entry name" value="DUF772"/>
    <property type="match status" value="1"/>
</dbReference>
<dbReference type="EMBL" id="REGR01000015">
    <property type="protein sequence ID" value="RXZ42065.1"/>
    <property type="molecule type" value="Genomic_DNA"/>
</dbReference>
<evidence type="ECO:0000259" key="6">
    <source>
        <dbReference type="Pfam" id="PF01609"/>
    </source>
</evidence>
<dbReference type="InterPro" id="IPR047959">
    <property type="entry name" value="Transpos_IS5"/>
</dbReference>
<protein>
    <submittedName>
        <fullName evidence="8">IS5 family transposase</fullName>
    </submittedName>
</protein>
<accession>A0ABY0FCQ6</accession>
<dbReference type="PANTHER" id="PTHR35604:SF2">
    <property type="entry name" value="TRANSPOSASE INSH FOR INSERTION SEQUENCE ELEMENT IS5A-RELATED"/>
    <property type="match status" value="1"/>
</dbReference>
<name>A0ABY0FCQ6_9NEIS</name>
<evidence type="ECO:0000256" key="2">
    <source>
        <dbReference type="ARBA" id="ARBA00010075"/>
    </source>
</evidence>
<sequence length="321" mass="36522">MRQQLTFTDLEQTAKKKRTRREVFLAEMDQDMPWAELEAVIEPVYPKPGNGRRPYPLSSMLRIHCLQQWYGLSDPAMEESLYEIASMRQFAGVGIDAIPDETTLLNFRHLLEKHQLAKSLFDAINRHLSAKGLLLKQGTIVDATLIHAPSSTKNAKGERDPEMHQTKKGNQWYFGMKAHIGVDARSGLVHHVEGTAANVADIVMVDQLLHGEETDVFGDAGFTGIHKREEHQQRSVSWWVAMRPGQRKTLSDSPDDRWAEQVETIKAKIRAKVEHPFRVIKRQFGHTKVRYKGLAKNTAQLLTLFALANVWMARKRLASLA</sequence>
<dbReference type="NCBIfam" id="NF033581">
    <property type="entry name" value="transpos_IS5_4"/>
    <property type="match status" value="1"/>
</dbReference>
<feature type="domain" description="Transposase InsH N-terminal" evidence="7">
    <location>
        <begin position="16"/>
        <end position="109"/>
    </location>
</feature>
<keyword evidence="3" id="KW-0815">Transposition</keyword>
<evidence type="ECO:0000313" key="8">
    <source>
        <dbReference type="EMBL" id="RXZ42065.1"/>
    </source>
</evidence>
<evidence type="ECO:0000256" key="4">
    <source>
        <dbReference type="ARBA" id="ARBA00023125"/>
    </source>
</evidence>
<feature type="domain" description="Transposase IS4-like" evidence="6">
    <location>
        <begin position="136"/>
        <end position="309"/>
    </location>
</feature>
<dbReference type="PANTHER" id="PTHR35604">
    <property type="entry name" value="TRANSPOSASE INSH FOR INSERTION SEQUENCE ELEMENT IS5A-RELATED"/>
    <property type="match status" value="1"/>
</dbReference>
<dbReference type="Proteomes" id="UP000290682">
    <property type="component" value="Unassembled WGS sequence"/>
</dbReference>
<comment type="function">
    <text evidence="1">Involved in the transposition of the insertion sequence IS5.</text>
</comment>
<evidence type="ECO:0000313" key="9">
    <source>
        <dbReference type="Proteomes" id="UP000290682"/>
    </source>
</evidence>
<dbReference type="InterPro" id="IPR008490">
    <property type="entry name" value="Transposase_InsH_N"/>
</dbReference>
<keyword evidence="4" id="KW-0238">DNA-binding</keyword>